<dbReference type="AlphaFoldDB" id="A0A9P0JWQ7"/>
<reference evidence="3" key="1">
    <citation type="submission" date="2022-03" db="EMBL/GenBank/DDBJ databases">
        <authorList>
            <person name="Sayadi A."/>
        </authorList>
    </citation>
    <scope>NUCLEOTIDE SEQUENCE</scope>
</reference>
<evidence type="ECO:0000313" key="4">
    <source>
        <dbReference type="Proteomes" id="UP001152888"/>
    </source>
</evidence>
<evidence type="ECO:0000256" key="1">
    <source>
        <dbReference type="SAM" id="MobiDB-lite"/>
    </source>
</evidence>
<accession>A0A9P0JWQ7</accession>
<keyword evidence="2" id="KW-0472">Membrane</keyword>
<evidence type="ECO:0000313" key="3">
    <source>
        <dbReference type="EMBL" id="CAH1958872.1"/>
    </source>
</evidence>
<sequence length="120" mass="12808">MQKTAISSGLIIGIVVAAIILVLILLDITCFFVNRLGVIALCCGNSAKQSTEDDAKLSSYKAAPAHPSSLNLPQPIKLAPSLTEEHEPLKPDEKQISVEFDGRHVYSSTGQQIIGKHSAV</sequence>
<keyword evidence="2" id="KW-1133">Transmembrane helix</keyword>
<feature type="region of interest" description="Disordered" evidence="1">
    <location>
        <begin position="56"/>
        <end position="75"/>
    </location>
</feature>
<gene>
    <name evidence="3" type="ORF">ACAOBT_LOCUS2898</name>
</gene>
<protein>
    <submittedName>
        <fullName evidence="3">Uncharacterized protein</fullName>
    </submittedName>
</protein>
<proteinExistence type="predicted"/>
<feature type="transmembrane region" description="Helical" evidence="2">
    <location>
        <begin position="6"/>
        <end position="26"/>
    </location>
</feature>
<evidence type="ECO:0000256" key="2">
    <source>
        <dbReference type="SAM" id="Phobius"/>
    </source>
</evidence>
<name>A0A9P0JWQ7_ACAOB</name>
<comment type="caution">
    <text evidence="3">The sequence shown here is derived from an EMBL/GenBank/DDBJ whole genome shotgun (WGS) entry which is preliminary data.</text>
</comment>
<organism evidence="3 4">
    <name type="scientific">Acanthoscelides obtectus</name>
    <name type="common">Bean weevil</name>
    <name type="synonym">Bruchus obtectus</name>
    <dbReference type="NCBI Taxonomy" id="200917"/>
    <lineage>
        <taxon>Eukaryota</taxon>
        <taxon>Metazoa</taxon>
        <taxon>Ecdysozoa</taxon>
        <taxon>Arthropoda</taxon>
        <taxon>Hexapoda</taxon>
        <taxon>Insecta</taxon>
        <taxon>Pterygota</taxon>
        <taxon>Neoptera</taxon>
        <taxon>Endopterygota</taxon>
        <taxon>Coleoptera</taxon>
        <taxon>Polyphaga</taxon>
        <taxon>Cucujiformia</taxon>
        <taxon>Chrysomeloidea</taxon>
        <taxon>Chrysomelidae</taxon>
        <taxon>Bruchinae</taxon>
        <taxon>Bruchini</taxon>
        <taxon>Acanthoscelides</taxon>
    </lineage>
</organism>
<keyword evidence="4" id="KW-1185">Reference proteome</keyword>
<dbReference type="EMBL" id="CAKOFQ010006679">
    <property type="protein sequence ID" value="CAH1958872.1"/>
    <property type="molecule type" value="Genomic_DNA"/>
</dbReference>
<dbReference type="Proteomes" id="UP001152888">
    <property type="component" value="Unassembled WGS sequence"/>
</dbReference>
<keyword evidence="2" id="KW-0812">Transmembrane</keyword>
<dbReference type="OrthoDB" id="10056271at2759"/>